<dbReference type="Proteomes" id="UP000095787">
    <property type="component" value="Unassembled WGS sequence"/>
</dbReference>
<protein>
    <submittedName>
        <fullName evidence="1">Uncharacterized protein</fullName>
    </submittedName>
</protein>
<dbReference type="AlphaFoldDB" id="A0A174FP89"/>
<proteinExistence type="predicted"/>
<accession>A0A174FP89</accession>
<name>A0A174FP89_9FIRM</name>
<sequence>MKKIKRCIAIILSMVLGFSMSTVSFASERYNQNDNSKGTCSKEDVDLSNGGYTIIYEDGELYIVPSQETRMGGGIGYCTVKNKTFSYSMTRSQAEAALKAINVGEGATKSLGTLLLAALGGPVGSVVGLSVSVILNFIGGESTYVSHLKSFLNSGKSVAYFKFDTHCVNRGTMYGDPMYDYVVDNVRMTY</sequence>
<evidence type="ECO:0000313" key="2">
    <source>
        <dbReference type="Proteomes" id="UP000095787"/>
    </source>
</evidence>
<dbReference type="EMBL" id="CYZO01000072">
    <property type="protein sequence ID" value="CUO51317.1"/>
    <property type="molecule type" value="Genomic_DNA"/>
</dbReference>
<evidence type="ECO:0000313" key="1">
    <source>
        <dbReference type="EMBL" id="CUO51317.1"/>
    </source>
</evidence>
<organism evidence="1 2">
    <name type="scientific">[Ruminococcus] torques</name>
    <dbReference type="NCBI Taxonomy" id="33039"/>
    <lineage>
        <taxon>Bacteria</taxon>
        <taxon>Bacillati</taxon>
        <taxon>Bacillota</taxon>
        <taxon>Clostridia</taxon>
        <taxon>Lachnospirales</taxon>
        <taxon>Lachnospiraceae</taxon>
        <taxon>Mediterraneibacter</taxon>
    </lineage>
</organism>
<gene>
    <name evidence="1" type="ORF">ERS852456_02749</name>
</gene>
<dbReference type="RefSeq" id="WP_005421581.1">
    <property type="nucleotide sequence ID" value="NZ_CYZO01000072.1"/>
</dbReference>
<reference evidence="1 2" key="1">
    <citation type="submission" date="2015-09" db="EMBL/GenBank/DDBJ databases">
        <authorList>
            <consortium name="Pathogen Informatics"/>
        </authorList>
    </citation>
    <scope>NUCLEOTIDE SEQUENCE [LARGE SCALE GENOMIC DNA]</scope>
    <source>
        <strain evidence="1 2">2789STDY5834841</strain>
    </source>
</reference>
<dbReference type="GeneID" id="79802472"/>